<dbReference type="Pfam" id="PF08323">
    <property type="entry name" value="Glyco_transf_5"/>
    <property type="match status" value="1"/>
</dbReference>
<dbReference type="PANTHER" id="PTHR46083">
    <property type="match status" value="1"/>
</dbReference>
<gene>
    <name evidence="11" type="ORF">PPROV_000869900</name>
</gene>
<dbReference type="Gene3D" id="3.40.50.2000">
    <property type="entry name" value="Glycogen Phosphorylase B"/>
    <property type="match status" value="2"/>
</dbReference>
<evidence type="ECO:0000256" key="2">
    <source>
        <dbReference type="ARBA" id="ARBA00004727"/>
    </source>
</evidence>
<evidence type="ECO:0000256" key="5">
    <source>
        <dbReference type="ARBA" id="ARBA00022679"/>
    </source>
</evidence>
<name>A0A830HR18_9CHLO</name>
<dbReference type="GO" id="GO:0009501">
    <property type="term" value="C:amyloplast"/>
    <property type="evidence" value="ECO:0007669"/>
    <property type="project" value="UniProtKB-SubCell"/>
</dbReference>
<comment type="pathway">
    <text evidence="2 7">Glycan biosynthesis; starch biosynthesis.</text>
</comment>
<dbReference type="AlphaFoldDB" id="A0A830HR18"/>
<feature type="region of interest" description="Disordered" evidence="8">
    <location>
        <begin position="121"/>
        <end position="141"/>
    </location>
</feature>
<evidence type="ECO:0000259" key="10">
    <source>
        <dbReference type="Pfam" id="PF08323"/>
    </source>
</evidence>
<dbReference type="Proteomes" id="UP000660262">
    <property type="component" value="Unassembled WGS sequence"/>
</dbReference>
<comment type="subcellular location">
    <subcellularLocation>
        <location evidence="7">Plastid</location>
        <location evidence="7">Chloroplast</location>
    </subcellularLocation>
    <subcellularLocation>
        <location evidence="7">Plastid</location>
        <location evidence="7">Amyloplast</location>
    </subcellularLocation>
</comment>
<keyword evidence="7" id="KW-0934">Plastid</keyword>
<accession>A0A830HR18</accession>
<dbReference type="HAMAP" id="MF_00484">
    <property type="entry name" value="Glycogen_synth"/>
    <property type="match status" value="1"/>
</dbReference>
<comment type="caution">
    <text evidence="11">The sequence shown here is derived from an EMBL/GenBank/DDBJ whole genome shotgun (WGS) entry which is preliminary data.</text>
</comment>
<dbReference type="InterPro" id="IPR011835">
    <property type="entry name" value="GS/SS"/>
</dbReference>
<keyword evidence="6 7" id="KW-0750">Starch biosynthesis</keyword>
<feature type="region of interest" description="Disordered" evidence="8">
    <location>
        <begin position="1"/>
        <end position="83"/>
    </location>
</feature>
<dbReference type="GO" id="GO:0009011">
    <property type="term" value="F:alpha-1,4-glucan glucosyltransferase (ADP-glucose donor) activity"/>
    <property type="evidence" value="ECO:0007669"/>
    <property type="project" value="UniProtKB-EC"/>
</dbReference>
<feature type="compositionally biased region" description="Polar residues" evidence="8">
    <location>
        <begin position="44"/>
        <end position="57"/>
    </location>
</feature>
<keyword evidence="5" id="KW-0808">Transferase</keyword>
<dbReference type="GO" id="GO:0009507">
    <property type="term" value="C:chloroplast"/>
    <property type="evidence" value="ECO:0007669"/>
    <property type="project" value="UniProtKB-SubCell"/>
</dbReference>
<dbReference type="UniPathway" id="UPA00152"/>
<comment type="catalytic activity">
    <reaction evidence="1">
        <text>[(1-&gt;4)-alpha-D-glucosyl](n) + ADP-alpha-D-glucose = [(1-&gt;4)-alpha-D-glucosyl](n+1) + ADP + H(+)</text>
        <dbReference type="Rhea" id="RHEA:18189"/>
        <dbReference type="Rhea" id="RHEA-COMP:9584"/>
        <dbReference type="Rhea" id="RHEA-COMP:9587"/>
        <dbReference type="ChEBI" id="CHEBI:15378"/>
        <dbReference type="ChEBI" id="CHEBI:15444"/>
        <dbReference type="ChEBI" id="CHEBI:57498"/>
        <dbReference type="ChEBI" id="CHEBI:456216"/>
        <dbReference type="EC" id="2.4.1.21"/>
    </reaction>
</comment>
<dbReference type="SUPFAM" id="SSF53756">
    <property type="entry name" value="UDP-Glycosyltransferase/glycogen phosphorylase"/>
    <property type="match status" value="1"/>
</dbReference>
<dbReference type="OrthoDB" id="2018403at2759"/>
<evidence type="ECO:0000313" key="11">
    <source>
        <dbReference type="EMBL" id="GHP09966.1"/>
    </source>
</evidence>
<dbReference type="InterPro" id="IPR001296">
    <property type="entry name" value="Glyco_trans_1"/>
</dbReference>
<dbReference type="InterPro" id="IPR013534">
    <property type="entry name" value="Starch_synth_cat_dom"/>
</dbReference>
<keyword evidence="7" id="KW-0035">Amyloplast</keyword>
<evidence type="ECO:0000256" key="6">
    <source>
        <dbReference type="ARBA" id="ARBA00022922"/>
    </source>
</evidence>
<reference evidence="11" key="1">
    <citation type="submission" date="2020-10" db="EMBL/GenBank/DDBJ databases">
        <title>Unveiling of a novel bifunctional photoreceptor, Dualchrome1, isolated from a cosmopolitan green alga.</title>
        <authorList>
            <person name="Suzuki S."/>
            <person name="Kawachi M."/>
        </authorList>
    </citation>
    <scope>NUCLEOTIDE SEQUENCE</scope>
    <source>
        <strain evidence="11">NIES 2893</strain>
    </source>
</reference>
<sequence length="695" mass="75632">MSSLVGTGSQVNRAASHSSSSCFSRKRFQRGAGTRVHRRERETLSSSPTVMCQSVSETTTTAATSTATTSAAAPSQKSNEALKKENETLRRIISSMLKKVDKQTLAEVKQELLSIATATAESLDSATSTTTATTTTTTEAPTTTSTAAFDYASIAMPEPNTEFWKVPLRSVTAAPPDSNASPQDTDRMHVVHITAELAPLAKVGGLGDVVTGLARAVAQRGHIVETILPFYECIDKAQIENLRHECDIDVPKGFQFDGKLSIENVKTSIHRGTISGCEVILIRPESQNSQHIFKGGAIYGGGYNEIEAYLYLCRSALEYLKTYQNSPSIIHLHEWQTSAASMLYWDVYHEEGLLQDARVVLTIHNMDNPGECRAEEFEASGISGETYMDIDKAMDERTIGHNPERMSLLKGGIIYSNAVTTVSPSYARETLEGGAAGWLGTILAANREKYHGILNGIDTVLWDPARDANLPCDFTEETCIEAKAALKKYVQTGLGLEVNPDKPLIICVSRLVPQKGLHLIRHAIDRTAEWGGQFVLLGSGHGGGDFQGLAEGEYKDHPDIRLLIMYNETLSHLLFAASDITLVPSLFEPCGLTQMCAMRYGSLPLVRRTGGLADTVVDVDSKEGGNAGSDQLFGNGYVFDGVSEGELDGALRRALDAFKGRRGWWSSMQQKVMGLDWSWSQPAAGYVDVYRAARK</sequence>
<feature type="compositionally biased region" description="Polar residues" evidence="8">
    <location>
        <begin position="1"/>
        <end position="15"/>
    </location>
</feature>
<protein>
    <recommendedName>
        <fullName evidence="7">Starch synthase, chloroplastic/amyloplastic</fullName>
        <ecNumber evidence="7">2.4.1.-</ecNumber>
    </recommendedName>
</protein>
<evidence type="ECO:0000313" key="12">
    <source>
        <dbReference type="Proteomes" id="UP000660262"/>
    </source>
</evidence>
<dbReference type="Pfam" id="PF00534">
    <property type="entry name" value="Glycos_transf_1"/>
    <property type="match status" value="1"/>
</dbReference>
<dbReference type="GO" id="GO:0004373">
    <property type="term" value="F:alpha-1,4-glucan glucosyltransferase (UDP-glucose donor) activity"/>
    <property type="evidence" value="ECO:0007669"/>
    <property type="project" value="InterPro"/>
</dbReference>
<evidence type="ECO:0000256" key="4">
    <source>
        <dbReference type="ARBA" id="ARBA00022676"/>
    </source>
</evidence>
<keyword evidence="7" id="KW-0150">Chloroplast</keyword>
<dbReference type="NCBIfam" id="TIGR02095">
    <property type="entry name" value="glgA"/>
    <property type="match status" value="1"/>
</dbReference>
<keyword evidence="4 7" id="KW-0328">Glycosyltransferase</keyword>
<evidence type="ECO:0000259" key="9">
    <source>
        <dbReference type="Pfam" id="PF00534"/>
    </source>
</evidence>
<dbReference type="GO" id="GO:0019252">
    <property type="term" value="P:starch biosynthetic process"/>
    <property type="evidence" value="ECO:0007669"/>
    <property type="project" value="UniProtKB-UniRule"/>
</dbReference>
<dbReference type="PANTHER" id="PTHR46083:SF1">
    <property type="entry name" value="GLYCOGEN SYNTHASE 2-RELATED"/>
    <property type="match status" value="1"/>
</dbReference>
<evidence type="ECO:0000256" key="8">
    <source>
        <dbReference type="SAM" id="MobiDB-lite"/>
    </source>
</evidence>
<evidence type="ECO:0000256" key="3">
    <source>
        <dbReference type="ARBA" id="ARBA00010281"/>
    </source>
</evidence>
<keyword evidence="12" id="KW-1185">Reference proteome</keyword>
<dbReference type="EC" id="2.4.1.-" evidence="7"/>
<feature type="domain" description="Starch synthase catalytic" evidence="10">
    <location>
        <begin position="189"/>
        <end position="433"/>
    </location>
</feature>
<evidence type="ECO:0000256" key="7">
    <source>
        <dbReference type="RuleBase" id="RU361232"/>
    </source>
</evidence>
<evidence type="ECO:0000256" key="1">
    <source>
        <dbReference type="ARBA" id="ARBA00001478"/>
    </source>
</evidence>
<feature type="compositionally biased region" description="Low complexity" evidence="8">
    <location>
        <begin position="58"/>
        <end position="73"/>
    </location>
</feature>
<dbReference type="CDD" id="cd03791">
    <property type="entry name" value="GT5_Glycogen_synthase_DULL1-like"/>
    <property type="match status" value="1"/>
</dbReference>
<comment type="similarity">
    <text evidence="3 7">Belongs to the glycosyltransferase 1 family. Bacterial/plant glycogen synthase subfamily.</text>
</comment>
<organism evidence="11 12">
    <name type="scientific">Pycnococcus provasolii</name>
    <dbReference type="NCBI Taxonomy" id="41880"/>
    <lineage>
        <taxon>Eukaryota</taxon>
        <taxon>Viridiplantae</taxon>
        <taxon>Chlorophyta</taxon>
        <taxon>Pseudoscourfieldiophyceae</taxon>
        <taxon>Pseudoscourfieldiales</taxon>
        <taxon>Pycnococcaceae</taxon>
        <taxon>Pycnococcus</taxon>
    </lineage>
</organism>
<proteinExistence type="inferred from homology"/>
<feature type="domain" description="Glycosyl transferase family 1" evidence="9">
    <location>
        <begin position="498"/>
        <end position="643"/>
    </location>
</feature>
<dbReference type="EMBL" id="BNJQ01000027">
    <property type="protein sequence ID" value="GHP09966.1"/>
    <property type="molecule type" value="Genomic_DNA"/>
</dbReference>